<accession>A0ABQ2BPQ4</accession>
<evidence type="ECO:0000313" key="3">
    <source>
        <dbReference type="EMBL" id="GGI44647.1"/>
    </source>
</evidence>
<dbReference type="InterPro" id="IPR016747">
    <property type="entry name" value="Phosphotransbutyrylase"/>
</dbReference>
<evidence type="ECO:0000313" key="4">
    <source>
        <dbReference type="Proteomes" id="UP000615455"/>
    </source>
</evidence>
<evidence type="ECO:0000259" key="2">
    <source>
        <dbReference type="Pfam" id="PF04892"/>
    </source>
</evidence>
<dbReference type="Pfam" id="PF04892">
    <property type="entry name" value="VanZ"/>
    <property type="match status" value="1"/>
</dbReference>
<dbReference type="Proteomes" id="UP000615455">
    <property type="component" value="Unassembled WGS sequence"/>
</dbReference>
<name>A0ABQ2BPQ4_9BACL</name>
<dbReference type="RefSeq" id="WP_189007906.1">
    <property type="nucleotide sequence ID" value="NZ_BMHE01000002.1"/>
</dbReference>
<dbReference type="EMBL" id="BMHE01000002">
    <property type="protein sequence ID" value="GGI44647.1"/>
    <property type="molecule type" value="Genomic_DNA"/>
</dbReference>
<dbReference type="PIRSF" id="PIRSF019083">
    <property type="entry name" value="UCP019083_VanZ"/>
    <property type="match status" value="1"/>
</dbReference>
<dbReference type="InterPro" id="IPR006976">
    <property type="entry name" value="VanZ-like"/>
</dbReference>
<sequence>MKLSSSKTYFYLFLAAAVLWMAFIFFKSAESYEQQSMRPLLESKFSNDYLQKSLPHFEFTYDHQKISWQDPVGVIEFFIRKAGHVSEYAILALLWSLALMAKQVKVVIALLTSSSISILYAASDEWHQTFVAGRTGHAIDVAIDSIGVVLAVLIILIGFGIRRWIKRRRIS</sequence>
<evidence type="ECO:0000256" key="1">
    <source>
        <dbReference type="SAM" id="Phobius"/>
    </source>
</evidence>
<feature type="transmembrane region" description="Helical" evidence="1">
    <location>
        <begin position="142"/>
        <end position="161"/>
    </location>
</feature>
<comment type="caution">
    <text evidence="3">The sequence shown here is derived from an EMBL/GenBank/DDBJ whole genome shotgun (WGS) entry which is preliminary data.</text>
</comment>
<feature type="transmembrane region" description="Helical" evidence="1">
    <location>
        <begin position="104"/>
        <end position="122"/>
    </location>
</feature>
<proteinExistence type="predicted"/>
<protein>
    <submittedName>
        <fullName evidence="3">Membrane protein</fullName>
    </submittedName>
</protein>
<reference evidence="4" key="1">
    <citation type="journal article" date="2019" name="Int. J. Syst. Evol. Microbiol.">
        <title>The Global Catalogue of Microorganisms (GCM) 10K type strain sequencing project: providing services to taxonomists for standard genome sequencing and annotation.</title>
        <authorList>
            <consortium name="The Broad Institute Genomics Platform"/>
            <consortium name="The Broad Institute Genome Sequencing Center for Infectious Disease"/>
            <person name="Wu L."/>
            <person name="Ma J."/>
        </authorList>
    </citation>
    <scope>NUCLEOTIDE SEQUENCE [LARGE SCALE GENOMIC DNA]</scope>
    <source>
        <strain evidence="4">CGMCC 1.15043</strain>
    </source>
</reference>
<feature type="domain" description="VanZ-like" evidence="2">
    <location>
        <begin position="13"/>
        <end position="157"/>
    </location>
</feature>
<keyword evidence="1" id="KW-0812">Transmembrane</keyword>
<dbReference type="NCBIfam" id="NF037970">
    <property type="entry name" value="vanZ_1"/>
    <property type="match status" value="1"/>
</dbReference>
<keyword evidence="4" id="KW-1185">Reference proteome</keyword>
<gene>
    <name evidence="3" type="ORF">GCM10008018_08150</name>
</gene>
<keyword evidence="1" id="KW-0472">Membrane</keyword>
<feature type="transmembrane region" description="Helical" evidence="1">
    <location>
        <begin position="77"/>
        <end position="97"/>
    </location>
</feature>
<keyword evidence="1" id="KW-1133">Transmembrane helix</keyword>
<organism evidence="3 4">
    <name type="scientific">Paenibacillus marchantiophytorum</name>
    <dbReference type="NCBI Taxonomy" id="1619310"/>
    <lineage>
        <taxon>Bacteria</taxon>
        <taxon>Bacillati</taxon>
        <taxon>Bacillota</taxon>
        <taxon>Bacilli</taxon>
        <taxon>Bacillales</taxon>
        <taxon>Paenibacillaceae</taxon>
        <taxon>Paenibacillus</taxon>
    </lineage>
</organism>